<dbReference type="PROSITE" id="PS51037">
    <property type="entry name" value="YEATS"/>
    <property type="match status" value="1"/>
</dbReference>
<evidence type="ECO:0000313" key="6">
    <source>
        <dbReference type="EMBL" id="WIA17460.1"/>
    </source>
</evidence>
<dbReference type="CDD" id="cd16910">
    <property type="entry name" value="YEATS_TFIID14_like"/>
    <property type="match status" value="1"/>
</dbReference>
<evidence type="ECO:0000259" key="5">
    <source>
        <dbReference type="PROSITE" id="PS51037"/>
    </source>
</evidence>
<feature type="domain" description="YEATS" evidence="5">
    <location>
        <begin position="6"/>
        <end position="150"/>
    </location>
</feature>
<evidence type="ECO:0000256" key="4">
    <source>
        <dbReference type="PROSITE-ProRule" id="PRU00376"/>
    </source>
</evidence>
<evidence type="ECO:0000256" key="1">
    <source>
        <dbReference type="ARBA" id="ARBA00023015"/>
    </source>
</evidence>
<organism evidence="6 7">
    <name type="scientific">Tetradesmus obliquus</name>
    <name type="common">Green alga</name>
    <name type="synonym">Acutodesmus obliquus</name>
    <dbReference type="NCBI Taxonomy" id="3088"/>
    <lineage>
        <taxon>Eukaryota</taxon>
        <taxon>Viridiplantae</taxon>
        <taxon>Chlorophyta</taxon>
        <taxon>core chlorophytes</taxon>
        <taxon>Chlorophyceae</taxon>
        <taxon>CS clade</taxon>
        <taxon>Sphaeropleales</taxon>
        <taxon>Scenedesmaceae</taxon>
        <taxon>Tetradesmus</taxon>
    </lineage>
</organism>
<evidence type="ECO:0000256" key="3">
    <source>
        <dbReference type="ARBA" id="ARBA00023242"/>
    </source>
</evidence>
<gene>
    <name evidence="6" type="ORF">OEZ85_014305</name>
</gene>
<dbReference type="InterPro" id="IPR005033">
    <property type="entry name" value="YEATS"/>
</dbReference>
<reference evidence="6 7" key="1">
    <citation type="submission" date="2023-05" db="EMBL/GenBank/DDBJ databases">
        <title>A 100% complete, gapless, phased diploid assembly of the Scenedesmus obliquus UTEX 3031 genome.</title>
        <authorList>
            <person name="Biondi T.C."/>
            <person name="Hanschen E.R."/>
            <person name="Kwon T."/>
            <person name="Eng W."/>
            <person name="Kruse C.P.S."/>
            <person name="Koehler S.I."/>
            <person name="Kunde Y."/>
            <person name="Gleasner C.D."/>
            <person name="You Mak K.T."/>
            <person name="Polle J."/>
            <person name="Hovde B.T."/>
            <person name="Starkenburg S.R."/>
        </authorList>
    </citation>
    <scope>NUCLEOTIDE SEQUENCE [LARGE SCALE GENOMIC DNA]</scope>
    <source>
        <strain evidence="6 7">DOE0152z</strain>
    </source>
</reference>
<dbReference type="PANTHER" id="PTHR47573">
    <property type="entry name" value="PROTEIN AF-9 HOMOLOG"/>
    <property type="match status" value="1"/>
</dbReference>
<dbReference type="InterPro" id="IPR055129">
    <property type="entry name" value="YEATS_dom"/>
</dbReference>
<dbReference type="InterPro" id="IPR038704">
    <property type="entry name" value="YEAST_sf"/>
</dbReference>
<sequence length="246" mass="28012">MMQPGRLQNTELVVPIIVGTVSQHLGKKQANDLASHRWTVYVRGNGNEDISHLVQRVTFNLHPSFKDPVRKVEQQPFELTETGWGEFDIGVVLHFTPDAQEKDLEVFHRLKLYADDDPTGQSRKPVVHEQWEEVVFVNPQQAFYQRVMAAVAVTLPLLYLSACCLQEQWEEVVFVNPQQAFYQRIMAHQPRARIPLSIEGYLTPPSEAADLAAIQEARRKVAQMSANIRAQLQQHAMDSPGGMHHM</sequence>
<name>A0ABY8U825_TETOB</name>
<proteinExistence type="predicted"/>
<keyword evidence="3 4" id="KW-0539">Nucleus</keyword>
<keyword evidence="2" id="KW-0804">Transcription</keyword>
<accession>A0ABY8U825</accession>
<protein>
    <recommendedName>
        <fullName evidence="5">YEATS domain-containing protein</fullName>
    </recommendedName>
</protein>
<dbReference type="Gene3D" id="2.60.40.1970">
    <property type="entry name" value="YEATS domain"/>
    <property type="match status" value="1"/>
</dbReference>
<evidence type="ECO:0000313" key="7">
    <source>
        <dbReference type="Proteomes" id="UP001244341"/>
    </source>
</evidence>
<dbReference type="EMBL" id="CP126215">
    <property type="protein sequence ID" value="WIA17460.1"/>
    <property type="molecule type" value="Genomic_DNA"/>
</dbReference>
<dbReference type="Proteomes" id="UP001244341">
    <property type="component" value="Chromosome 8b"/>
</dbReference>
<dbReference type="Pfam" id="PF03366">
    <property type="entry name" value="YEATS"/>
    <property type="match status" value="1"/>
</dbReference>
<evidence type="ECO:0000256" key="2">
    <source>
        <dbReference type="ARBA" id="ARBA00023163"/>
    </source>
</evidence>
<comment type="subcellular location">
    <subcellularLocation>
        <location evidence="4">Nucleus</location>
    </subcellularLocation>
</comment>
<keyword evidence="7" id="KW-1185">Reference proteome</keyword>
<dbReference type="PANTHER" id="PTHR47573:SF1">
    <property type="entry name" value="PROTEIN AF-9 HOMOLOG"/>
    <property type="match status" value="1"/>
</dbReference>
<keyword evidence="1" id="KW-0805">Transcription regulation</keyword>